<evidence type="ECO:0000313" key="2">
    <source>
        <dbReference type="Proteomes" id="UP000198790"/>
    </source>
</evidence>
<organism evidence="1 2">
    <name type="scientific">Algoriphagus aquimarinus</name>
    <dbReference type="NCBI Taxonomy" id="237018"/>
    <lineage>
        <taxon>Bacteria</taxon>
        <taxon>Pseudomonadati</taxon>
        <taxon>Bacteroidota</taxon>
        <taxon>Cytophagia</taxon>
        <taxon>Cytophagales</taxon>
        <taxon>Cyclobacteriaceae</taxon>
        <taxon>Algoriphagus</taxon>
    </lineage>
</organism>
<protein>
    <recommendedName>
        <fullName evidence="3">Glycosyltransferase</fullName>
    </recommendedName>
</protein>
<dbReference type="Proteomes" id="UP000198790">
    <property type="component" value="Unassembled WGS sequence"/>
</dbReference>
<dbReference type="InterPro" id="IPR029044">
    <property type="entry name" value="Nucleotide-diphossugar_trans"/>
</dbReference>
<dbReference type="AlphaFoldDB" id="A0A1I0YEU6"/>
<reference evidence="1 2" key="1">
    <citation type="submission" date="2016-10" db="EMBL/GenBank/DDBJ databases">
        <authorList>
            <person name="de Groot N.N."/>
        </authorList>
    </citation>
    <scope>NUCLEOTIDE SEQUENCE [LARGE SCALE GENOMIC DNA]</scope>
    <source>
        <strain evidence="1 2">DSM 23399</strain>
    </source>
</reference>
<keyword evidence="2" id="KW-1185">Reference proteome</keyword>
<dbReference type="SUPFAM" id="SSF53448">
    <property type="entry name" value="Nucleotide-diphospho-sugar transferases"/>
    <property type="match status" value="1"/>
</dbReference>
<gene>
    <name evidence="1" type="ORF">SAMN04489723_104301</name>
</gene>
<sequence>MVALQELDQVAEVLLYNMKFGILIFQKNAELGKVKTRLAATIGDQGAFEAYQLLVNYTHKVVSQSPFEKILFYSNHLEEDRAKYPENYRFELQSGDGLGDKMGNAFQRLFEDKFDSLIIIGTDCAEISPELIAEAFERLKDSDVVIGPAHDGGYYLLGMRKFIPGLFEGIPWSTDQVATLTMNYLEKHQISFDLLPTLSDVDFEEDWNKFKHKL</sequence>
<accession>A0A1I0YEU6</accession>
<evidence type="ECO:0008006" key="3">
    <source>
        <dbReference type="Google" id="ProtNLM"/>
    </source>
</evidence>
<dbReference type="Gene3D" id="3.90.550.10">
    <property type="entry name" value="Spore Coat Polysaccharide Biosynthesis Protein SpsA, Chain A"/>
    <property type="match status" value="1"/>
</dbReference>
<dbReference type="EMBL" id="FOKK01000004">
    <property type="protein sequence ID" value="SFB11915.1"/>
    <property type="molecule type" value="Genomic_DNA"/>
</dbReference>
<dbReference type="InterPro" id="IPR018641">
    <property type="entry name" value="Trfase_1_rSAM/seldom-assoc"/>
</dbReference>
<dbReference type="PANTHER" id="PTHR36529">
    <property type="entry name" value="SLL1095 PROTEIN"/>
    <property type="match status" value="1"/>
</dbReference>
<dbReference type="STRING" id="237018.SAMN04489723_104301"/>
<dbReference type="NCBIfam" id="TIGR04282">
    <property type="entry name" value="glyco_like_cofC"/>
    <property type="match status" value="1"/>
</dbReference>
<proteinExistence type="predicted"/>
<evidence type="ECO:0000313" key="1">
    <source>
        <dbReference type="EMBL" id="SFB11915.1"/>
    </source>
</evidence>
<dbReference type="Pfam" id="PF09837">
    <property type="entry name" value="DUF2064"/>
    <property type="match status" value="1"/>
</dbReference>
<name>A0A1I0YEU6_9BACT</name>
<dbReference type="PANTHER" id="PTHR36529:SF1">
    <property type="entry name" value="GLYCOSYLTRANSFERASE"/>
    <property type="match status" value="1"/>
</dbReference>